<reference evidence="3" key="1">
    <citation type="submission" date="2017-01" db="EMBL/GenBank/DDBJ databases">
        <title>Comparative genomics of anhydrobiosis in the tardigrade Hypsibius dujardini.</title>
        <authorList>
            <person name="Yoshida Y."/>
            <person name="Koutsovoulos G."/>
            <person name="Laetsch D."/>
            <person name="Stevens L."/>
            <person name="Kumar S."/>
            <person name="Horikawa D."/>
            <person name="Ishino K."/>
            <person name="Komine S."/>
            <person name="Tomita M."/>
            <person name="Blaxter M."/>
            <person name="Arakawa K."/>
        </authorList>
    </citation>
    <scope>NUCLEOTIDE SEQUENCE [LARGE SCALE GENOMIC DNA]</scope>
    <source>
        <strain evidence="3">Z151</strain>
    </source>
</reference>
<accession>A0A1W0WLQ9</accession>
<keyword evidence="1" id="KW-0472">Membrane</keyword>
<keyword evidence="1" id="KW-1133">Transmembrane helix</keyword>
<feature type="transmembrane region" description="Helical" evidence="1">
    <location>
        <begin position="46"/>
        <end position="70"/>
    </location>
</feature>
<feature type="transmembrane region" description="Helical" evidence="1">
    <location>
        <begin position="9"/>
        <end position="26"/>
    </location>
</feature>
<comment type="caution">
    <text evidence="2">The sequence shown here is derived from an EMBL/GenBank/DDBJ whole genome shotgun (WGS) entry which is preliminary data.</text>
</comment>
<feature type="transmembrane region" description="Helical" evidence="1">
    <location>
        <begin position="119"/>
        <end position="147"/>
    </location>
</feature>
<evidence type="ECO:0000313" key="2">
    <source>
        <dbReference type="EMBL" id="OQV16146.1"/>
    </source>
</evidence>
<proteinExistence type="predicted"/>
<organism evidence="2 3">
    <name type="scientific">Hypsibius exemplaris</name>
    <name type="common">Freshwater tardigrade</name>
    <dbReference type="NCBI Taxonomy" id="2072580"/>
    <lineage>
        <taxon>Eukaryota</taxon>
        <taxon>Metazoa</taxon>
        <taxon>Ecdysozoa</taxon>
        <taxon>Tardigrada</taxon>
        <taxon>Eutardigrada</taxon>
        <taxon>Parachela</taxon>
        <taxon>Hypsibioidea</taxon>
        <taxon>Hypsibiidae</taxon>
        <taxon>Hypsibius</taxon>
    </lineage>
</organism>
<evidence type="ECO:0000256" key="1">
    <source>
        <dbReference type="SAM" id="Phobius"/>
    </source>
</evidence>
<protein>
    <submittedName>
        <fullName evidence="2">Uncharacterized protein</fullName>
    </submittedName>
</protein>
<dbReference type="EMBL" id="MTYJ01000078">
    <property type="protein sequence ID" value="OQV16146.1"/>
    <property type="molecule type" value="Genomic_DNA"/>
</dbReference>
<dbReference type="Proteomes" id="UP000192578">
    <property type="component" value="Unassembled WGS sequence"/>
</dbReference>
<sequence>MFFIIIRPIWTVSAAIVSAGVIRYWGDMYITPCSHRKIFAPKYTGFSVWFVIKGPIVLPFLFVSQLRILIIGSSQKLRLWRDWTVHASIALPELQRRAQAVECLKTGVQPRIIQGAFRIVWSSVLASMAVVMMAFSISCPALFVALYEISTVSVVARAFNYLANVEHCYAPLIYVCLFPHYRRFSCEASEALKLELEIG</sequence>
<evidence type="ECO:0000313" key="3">
    <source>
        <dbReference type="Proteomes" id="UP000192578"/>
    </source>
</evidence>
<name>A0A1W0WLQ9_HYPEX</name>
<keyword evidence="1" id="KW-0812">Transmembrane</keyword>
<dbReference type="AlphaFoldDB" id="A0A1W0WLQ9"/>
<keyword evidence="3" id="KW-1185">Reference proteome</keyword>
<gene>
    <name evidence="2" type="ORF">BV898_09781</name>
</gene>